<dbReference type="GO" id="GO:0004674">
    <property type="term" value="F:protein serine/threonine kinase activity"/>
    <property type="evidence" value="ECO:0007669"/>
    <property type="project" value="UniProtKB-KW"/>
</dbReference>
<dbReference type="RefSeq" id="XP_004506034.1">
    <property type="nucleotide sequence ID" value="XM_004505977.3"/>
</dbReference>
<evidence type="ECO:0000313" key="17">
    <source>
        <dbReference type="Proteomes" id="UP000087171"/>
    </source>
</evidence>
<dbReference type="FunFam" id="3.30.200.20:FF:000415">
    <property type="entry name" value="receptor-like serine/threonine-protein kinase NCRK"/>
    <property type="match status" value="1"/>
</dbReference>
<evidence type="ECO:0000256" key="15">
    <source>
        <dbReference type="SAM" id="SignalP"/>
    </source>
</evidence>
<feature type="binding site" evidence="13">
    <location>
        <position position="253"/>
    </location>
    <ligand>
        <name>ATP</name>
        <dbReference type="ChEBI" id="CHEBI:30616"/>
    </ligand>
</feature>
<dbReference type="GeneID" id="101497772"/>
<comment type="catalytic activity">
    <reaction evidence="12">
        <text>L-seryl-[protein] + ATP = O-phospho-L-seryl-[protein] + ADP + H(+)</text>
        <dbReference type="Rhea" id="RHEA:17989"/>
        <dbReference type="Rhea" id="RHEA-COMP:9863"/>
        <dbReference type="Rhea" id="RHEA-COMP:11604"/>
        <dbReference type="ChEBI" id="CHEBI:15378"/>
        <dbReference type="ChEBI" id="CHEBI:29999"/>
        <dbReference type="ChEBI" id="CHEBI:30616"/>
        <dbReference type="ChEBI" id="CHEBI:83421"/>
        <dbReference type="ChEBI" id="CHEBI:456216"/>
        <dbReference type="EC" id="2.7.11.1"/>
    </reaction>
</comment>
<dbReference type="InterPro" id="IPR000719">
    <property type="entry name" value="Prot_kinase_dom"/>
</dbReference>
<dbReference type="RefSeq" id="XP_012572799.1">
    <property type="nucleotide sequence ID" value="XM_012717345.2"/>
</dbReference>
<keyword evidence="14" id="KW-1133">Transmembrane helix</keyword>
<dbReference type="Gene3D" id="3.30.200.20">
    <property type="entry name" value="Phosphorylase Kinase, domain 1"/>
    <property type="match status" value="1"/>
</dbReference>
<feature type="domain" description="Protein kinase" evidence="16">
    <location>
        <begin position="225"/>
        <end position="507"/>
    </location>
</feature>
<keyword evidence="17" id="KW-1185">Reference proteome</keyword>
<comment type="subcellular location">
    <subcellularLocation>
        <location evidence="1">Cell membrane</location>
    </subcellularLocation>
</comment>
<keyword evidence="14" id="KW-0812">Transmembrane</keyword>
<dbReference type="RefSeq" id="XP_073226452.1">
    <property type="nucleotide sequence ID" value="XM_073370351.1"/>
</dbReference>
<dbReference type="RefSeq" id="XP_012572797.1">
    <property type="nucleotide sequence ID" value="XM_012717343.2"/>
</dbReference>
<dbReference type="KEGG" id="cam:101497772"/>
<dbReference type="Gene3D" id="1.10.510.10">
    <property type="entry name" value="Transferase(Phosphotransferase) domain 1"/>
    <property type="match status" value="1"/>
</dbReference>
<evidence type="ECO:0000256" key="12">
    <source>
        <dbReference type="ARBA" id="ARBA00048679"/>
    </source>
</evidence>
<keyword evidence="10 14" id="KW-0472">Membrane</keyword>
<dbReference type="PROSITE" id="PS00108">
    <property type="entry name" value="PROTEIN_KINASE_ST"/>
    <property type="match status" value="1"/>
</dbReference>
<feature type="chain" id="PRO_5010813594" description="non-specific serine/threonine protein kinase" evidence="15">
    <location>
        <begin position="24"/>
        <end position="610"/>
    </location>
</feature>
<reference evidence="18 19" key="2">
    <citation type="submission" date="2025-04" db="UniProtKB">
        <authorList>
            <consortium name="RefSeq"/>
        </authorList>
    </citation>
    <scope>IDENTIFICATION</scope>
    <source>
        <tissue evidence="18 19">Etiolated seedlings</tissue>
    </source>
</reference>
<dbReference type="PANTHER" id="PTHR47989">
    <property type="entry name" value="OS01G0750732 PROTEIN"/>
    <property type="match status" value="1"/>
</dbReference>
<dbReference type="SMART" id="SM00220">
    <property type="entry name" value="S_TKc"/>
    <property type="match status" value="1"/>
</dbReference>
<dbReference type="RefSeq" id="XP_004506035.1">
    <property type="nucleotide sequence ID" value="XM_004505978.3"/>
</dbReference>
<keyword evidence="8" id="KW-0418">Kinase</keyword>
<dbReference type="eggNOG" id="KOG1187">
    <property type="taxonomic scope" value="Eukaryota"/>
</dbReference>
<evidence type="ECO:0000313" key="22">
    <source>
        <dbReference type="RefSeq" id="XP_012572799.1"/>
    </source>
</evidence>
<evidence type="ECO:0000256" key="9">
    <source>
        <dbReference type="ARBA" id="ARBA00022840"/>
    </source>
</evidence>
<reference evidence="17" key="1">
    <citation type="journal article" date="2013" name="Nat. Biotechnol.">
        <title>Draft genome sequence of chickpea (Cicer arietinum) provides a resource for trait improvement.</title>
        <authorList>
            <person name="Varshney R.K."/>
            <person name="Song C."/>
            <person name="Saxena R.K."/>
            <person name="Azam S."/>
            <person name="Yu S."/>
            <person name="Sharpe A.G."/>
            <person name="Cannon S."/>
            <person name="Baek J."/>
            <person name="Rosen B.D."/>
            <person name="Tar'an B."/>
            <person name="Millan T."/>
            <person name="Zhang X."/>
            <person name="Ramsay L.D."/>
            <person name="Iwata A."/>
            <person name="Wang Y."/>
            <person name="Nelson W."/>
            <person name="Farmer A.D."/>
            <person name="Gaur P.M."/>
            <person name="Soderlund C."/>
            <person name="Penmetsa R.V."/>
            <person name="Xu C."/>
            <person name="Bharti A.K."/>
            <person name="He W."/>
            <person name="Winter P."/>
            <person name="Zhao S."/>
            <person name="Hane J.K."/>
            <person name="Carrasquilla-Garcia N."/>
            <person name="Condie J.A."/>
            <person name="Upadhyaya H.D."/>
            <person name="Luo M.C."/>
            <person name="Thudi M."/>
            <person name="Gowda C.L."/>
            <person name="Singh N.P."/>
            <person name="Lichtenzveig J."/>
            <person name="Gali K.K."/>
            <person name="Rubio J."/>
            <person name="Nadarajan N."/>
            <person name="Dolezel J."/>
            <person name="Bansal K.C."/>
            <person name="Xu X."/>
            <person name="Edwards D."/>
            <person name="Zhang G."/>
            <person name="Kahl G."/>
            <person name="Gil J."/>
            <person name="Singh K.B."/>
            <person name="Datta S.K."/>
            <person name="Jackson S.A."/>
            <person name="Wang J."/>
            <person name="Cook D.R."/>
        </authorList>
    </citation>
    <scope>NUCLEOTIDE SEQUENCE [LARGE SCALE GENOMIC DNA]</scope>
    <source>
        <strain evidence="17">cv. CDC Frontier</strain>
    </source>
</reference>
<evidence type="ECO:0000313" key="19">
    <source>
        <dbReference type="RefSeq" id="XP_004506034.1"/>
    </source>
</evidence>
<dbReference type="SUPFAM" id="SSF56112">
    <property type="entry name" value="Protein kinase-like (PK-like)"/>
    <property type="match status" value="1"/>
</dbReference>
<comment type="catalytic activity">
    <reaction evidence="11">
        <text>L-threonyl-[protein] + ATP = O-phospho-L-threonyl-[protein] + ADP + H(+)</text>
        <dbReference type="Rhea" id="RHEA:46608"/>
        <dbReference type="Rhea" id="RHEA-COMP:11060"/>
        <dbReference type="Rhea" id="RHEA-COMP:11605"/>
        <dbReference type="ChEBI" id="CHEBI:15378"/>
        <dbReference type="ChEBI" id="CHEBI:30013"/>
        <dbReference type="ChEBI" id="CHEBI:30616"/>
        <dbReference type="ChEBI" id="CHEBI:61977"/>
        <dbReference type="ChEBI" id="CHEBI:456216"/>
        <dbReference type="EC" id="2.7.11.1"/>
    </reaction>
</comment>
<dbReference type="EC" id="2.7.11.1" evidence="2"/>
<dbReference type="PANTHER" id="PTHR47989:SF23">
    <property type="entry name" value="RECEPTOR-LIKE SERINE_THREONINE-PROTEIN KINASE NCRK ISOFORM X1"/>
    <property type="match status" value="1"/>
</dbReference>
<proteinExistence type="predicted"/>
<dbReference type="Pfam" id="PF00069">
    <property type="entry name" value="Pkinase"/>
    <property type="match status" value="1"/>
</dbReference>
<evidence type="ECO:0000256" key="6">
    <source>
        <dbReference type="ARBA" id="ARBA00022679"/>
    </source>
</evidence>
<dbReference type="PROSITE" id="PS50011">
    <property type="entry name" value="PROTEIN_KINASE_DOM"/>
    <property type="match status" value="1"/>
</dbReference>
<accession>A0A1S2YK68</accession>
<keyword evidence="7 13" id="KW-0547">Nucleotide-binding</keyword>
<feature type="transmembrane region" description="Helical" evidence="14">
    <location>
        <begin position="113"/>
        <end position="138"/>
    </location>
</feature>
<keyword evidence="4" id="KW-0723">Serine/threonine-protein kinase</keyword>
<evidence type="ECO:0000256" key="5">
    <source>
        <dbReference type="ARBA" id="ARBA00022553"/>
    </source>
</evidence>
<evidence type="ECO:0000256" key="13">
    <source>
        <dbReference type="PROSITE-ProRule" id="PRU10141"/>
    </source>
</evidence>
<dbReference type="STRING" id="3827.A0A1S2YK68"/>
<dbReference type="PaxDb" id="3827-XP_004506026.1"/>
<evidence type="ECO:0000256" key="4">
    <source>
        <dbReference type="ARBA" id="ARBA00022527"/>
    </source>
</evidence>
<dbReference type="GO" id="GO:0005886">
    <property type="term" value="C:plasma membrane"/>
    <property type="evidence" value="ECO:0007669"/>
    <property type="project" value="UniProtKB-SubCell"/>
</dbReference>
<keyword evidence="9 13" id="KW-0067">ATP-binding</keyword>
<dbReference type="RefSeq" id="XP_073226450.1">
    <property type="nucleotide sequence ID" value="XM_073370349.1"/>
</dbReference>
<sequence>MKSRIEIVLALVISLLWIQLSFCDEVSDTSGISKWKCRCSSFEGNQSYSLANCSKSCDCHSEGASIWTCICDPNGFPQVAEDGHSPKCFHACNCTWGTVSTPLGSKKHISSKIVVIILLICVICTTIALLASVGCYIYRRDKCPIQSPMFSSDKETSSGSTTKLISHRTGTSSVTETKHFVNSPIYHITGCFQKASFLFGSPKETFHGNIIQFSFSELESATDNFSASNLIGVGGSSYVYQGRLKDGNIVAVKRLQDQGGPEADSSFFKEIELLSRLHHCHLVPLLGYCLESKGKHVQRLLVFEYLINGNLRDCLDGLSGKYMDWTTRVTIAIGAARGLEYLHEAAAPRILHRDVKSTNILLDENWQAKITDLGMAKNLRSDDLPSCPGSPARMQGTFGYFAPEYAIIGRASLESDVFSFGVVLLELISGRHPIHKTTGKEESLVIWASPRLQDSSRVVTELVDPQLKGNFPEEEVHIMAYLAKECLLLDPETRPTMSEVVQILSSISPGKSKRRRSIPCSLFQEPENAEMIRRAPSSKFPTHNSSSQDIEHNLCVETKNKEEKEVSAEYMESLILLTSKSDGWHAPEEEMVDITEPRFESFCMTNGTVL</sequence>
<keyword evidence="15" id="KW-0732">Signal</keyword>
<evidence type="ECO:0000256" key="11">
    <source>
        <dbReference type="ARBA" id="ARBA00047899"/>
    </source>
</evidence>
<evidence type="ECO:0000256" key="14">
    <source>
        <dbReference type="SAM" id="Phobius"/>
    </source>
</evidence>
<dbReference type="InterPro" id="IPR011009">
    <property type="entry name" value="Kinase-like_dom_sf"/>
</dbReference>
<organism evidence="17 18">
    <name type="scientific">Cicer arietinum</name>
    <name type="common">Chickpea</name>
    <name type="synonym">Garbanzo</name>
    <dbReference type="NCBI Taxonomy" id="3827"/>
    <lineage>
        <taxon>Eukaryota</taxon>
        <taxon>Viridiplantae</taxon>
        <taxon>Streptophyta</taxon>
        <taxon>Embryophyta</taxon>
        <taxon>Tracheophyta</taxon>
        <taxon>Spermatophyta</taxon>
        <taxon>Magnoliopsida</taxon>
        <taxon>eudicotyledons</taxon>
        <taxon>Gunneridae</taxon>
        <taxon>Pentapetalae</taxon>
        <taxon>rosids</taxon>
        <taxon>fabids</taxon>
        <taxon>Fabales</taxon>
        <taxon>Fabaceae</taxon>
        <taxon>Papilionoideae</taxon>
        <taxon>50 kb inversion clade</taxon>
        <taxon>NPAAA clade</taxon>
        <taxon>Hologalegina</taxon>
        <taxon>IRL clade</taxon>
        <taxon>Cicereae</taxon>
        <taxon>Cicer</taxon>
    </lineage>
</organism>
<name>A0A1S2YK68_CICAR</name>
<dbReference type="PROSITE" id="PS00107">
    <property type="entry name" value="PROTEIN_KINASE_ATP"/>
    <property type="match status" value="1"/>
</dbReference>
<evidence type="ECO:0000256" key="7">
    <source>
        <dbReference type="ARBA" id="ARBA00022741"/>
    </source>
</evidence>
<evidence type="ECO:0000256" key="2">
    <source>
        <dbReference type="ARBA" id="ARBA00012513"/>
    </source>
</evidence>
<feature type="signal peptide" evidence="15">
    <location>
        <begin position="1"/>
        <end position="23"/>
    </location>
</feature>
<evidence type="ECO:0000256" key="1">
    <source>
        <dbReference type="ARBA" id="ARBA00004236"/>
    </source>
</evidence>
<keyword evidence="3" id="KW-1003">Cell membrane</keyword>
<evidence type="ECO:0000256" key="8">
    <source>
        <dbReference type="ARBA" id="ARBA00022777"/>
    </source>
</evidence>
<dbReference type="RefSeq" id="XP_073226451.1">
    <property type="nucleotide sequence ID" value="XM_073370350.1"/>
</dbReference>
<gene>
    <name evidence="18 19 20 21 22" type="primary">LOC101497772</name>
</gene>
<keyword evidence="6" id="KW-0808">Transferase</keyword>
<dbReference type="GO" id="GO:0005524">
    <property type="term" value="F:ATP binding"/>
    <property type="evidence" value="ECO:0007669"/>
    <property type="project" value="UniProtKB-UniRule"/>
</dbReference>
<dbReference type="InterPro" id="IPR017441">
    <property type="entry name" value="Protein_kinase_ATP_BS"/>
</dbReference>
<keyword evidence="5" id="KW-0597">Phosphoprotein</keyword>
<dbReference type="FunFam" id="1.10.510.10:FF:000395">
    <property type="entry name" value="receptor-like serine/threonine-protein kinase NCRK"/>
    <property type="match status" value="1"/>
</dbReference>
<dbReference type="AlphaFoldDB" id="A0A1S2YK68"/>
<dbReference type="InterPro" id="IPR008271">
    <property type="entry name" value="Ser/Thr_kinase_AS"/>
</dbReference>
<dbReference type="Proteomes" id="UP000087171">
    <property type="component" value="Chromosome Ca6"/>
</dbReference>
<evidence type="ECO:0000256" key="10">
    <source>
        <dbReference type="ARBA" id="ARBA00023136"/>
    </source>
</evidence>
<dbReference type="RefSeq" id="XP_004506028.1">
    <property type="nucleotide sequence ID" value="XM_004505971.3"/>
</dbReference>
<evidence type="ECO:0000256" key="3">
    <source>
        <dbReference type="ARBA" id="ARBA00022475"/>
    </source>
</evidence>
<evidence type="ECO:0000313" key="21">
    <source>
        <dbReference type="RefSeq" id="XP_012572797.1"/>
    </source>
</evidence>
<evidence type="ECO:0000313" key="18">
    <source>
        <dbReference type="RefSeq" id="XP_004506028.1"/>
    </source>
</evidence>
<evidence type="ECO:0000313" key="20">
    <source>
        <dbReference type="RefSeq" id="XP_004506035.1"/>
    </source>
</evidence>
<dbReference type="CDD" id="cd14066">
    <property type="entry name" value="STKc_IRAK"/>
    <property type="match status" value="1"/>
</dbReference>
<dbReference type="OrthoDB" id="1890790at2759"/>
<protein>
    <recommendedName>
        <fullName evidence="2">non-specific serine/threonine protein kinase</fullName>
        <ecNumber evidence="2">2.7.11.1</ecNumber>
    </recommendedName>
</protein>
<evidence type="ECO:0000259" key="16">
    <source>
        <dbReference type="PROSITE" id="PS50011"/>
    </source>
</evidence>